<feature type="compositionally biased region" description="Low complexity" evidence="1">
    <location>
        <begin position="292"/>
        <end position="304"/>
    </location>
</feature>
<gene>
    <name evidence="2" type="ORF">NUM_42840</name>
</gene>
<reference evidence="3" key="1">
    <citation type="journal article" date="2021" name="Int. J. Syst. Evol. Microbiol.">
        <title>Actinocatenispora comari sp. nov., an endophytic actinomycete isolated from aerial parts of Comarum salesowianum.</title>
        <authorList>
            <person name="Oyunbileg N."/>
            <person name="Iizaka Y."/>
            <person name="Hamada M."/>
            <person name="Davaapurev B.O."/>
            <person name="Fukumoto A."/>
            <person name="Tsetseg B."/>
            <person name="Kato F."/>
            <person name="Tamura T."/>
            <person name="Batkhuu J."/>
            <person name="Anzai Y."/>
        </authorList>
    </citation>
    <scope>NUCLEOTIDE SEQUENCE [LARGE SCALE GENOMIC DNA]</scope>
    <source>
        <strain evidence="3">NUM-2625</strain>
    </source>
</reference>
<evidence type="ECO:0000313" key="2">
    <source>
        <dbReference type="EMBL" id="GIL29030.1"/>
    </source>
</evidence>
<accession>A0A8J4AGA4</accession>
<name>A0A8J4AGA4_9ACTN</name>
<feature type="region of interest" description="Disordered" evidence="1">
    <location>
        <begin position="282"/>
        <end position="304"/>
    </location>
</feature>
<dbReference type="EMBL" id="BOPO01000084">
    <property type="protein sequence ID" value="GIL29030.1"/>
    <property type="molecule type" value="Genomic_DNA"/>
</dbReference>
<comment type="caution">
    <text evidence="2">The sequence shown here is derived from an EMBL/GenBank/DDBJ whole genome shotgun (WGS) entry which is preliminary data.</text>
</comment>
<dbReference type="AlphaFoldDB" id="A0A8J4AGA4"/>
<evidence type="ECO:0000313" key="3">
    <source>
        <dbReference type="Proteomes" id="UP000614996"/>
    </source>
</evidence>
<sequence length="304" mass="33366">MAGVAELRKLIDDRQIERGIIGGLPVPEPLRPLLPGGLSRQRATAITGGIGSLSLAMSLAAAGTDHGGWVAVVGIPHWGVVAAQELGVAAERTVLVPEPGPRWAAVVSALADGMRMVVTRPTAPLTQRMRMRLQTRVRQANCVLLVLDDQWSDAAVRLSTTRPRWHGIYPNGRGRLTRRALTIHAAPRSGRPAIKTVWLPNGRGQIAEIAPTQLVQSWWSGTWGRWNQIRLKIEDAGPDGWVTDQQGPDGIDRRTYHRHDTQALRQVQEVIDEFDYLPWRDSTSMSQRPAHRAPSAAATARARP</sequence>
<proteinExistence type="predicted"/>
<organism evidence="2 3">
    <name type="scientific">Actinocatenispora comari</name>
    <dbReference type="NCBI Taxonomy" id="2807577"/>
    <lineage>
        <taxon>Bacteria</taxon>
        <taxon>Bacillati</taxon>
        <taxon>Actinomycetota</taxon>
        <taxon>Actinomycetes</taxon>
        <taxon>Micromonosporales</taxon>
        <taxon>Micromonosporaceae</taxon>
        <taxon>Actinocatenispora</taxon>
    </lineage>
</organism>
<evidence type="ECO:0000256" key="1">
    <source>
        <dbReference type="SAM" id="MobiDB-lite"/>
    </source>
</evidence>
<protein>
    <submittedName>
        <fullName evidence="2">Uncharacterized protein</fullName>
    </submittedName>
</protein>
<dbReference type="Proteomes" id="UP000614996">
    <property type="component" value="Unassembled WGS sequence"/>
</dbReference>
<keyword evidence="3" id="KW-1185">Reference proteome</keyword>